<keyword evidence="2" id="KW-1185">Reference proteome</keyword>
<dbReference type="AlphaFoldDB" id="A0A2J6SXH5"/>
<dbReference type="InParanoid" id="A0A2J6SXH5"/>
<name>A0A2J6SXH5_9HELO</name>
<protein>
    <submittedName>
        <fullName evidence="1">Uncharacterized protein</fullName>
    </submittedName>
</protein>
<organism evidence="1 2">
    <name type="scientific">Hyaloscypha bicolor E</name>
    <dbReference type="NCBI Taxonomy" id="1095630"/>
    <lineage>
        <taxon>Eukaryota</taxon>
        <taxon>Fungi</taxon>
        <taxon>Dikarya</taxon>
        <taxon>Ascomycota</taxon>
        <taxon>Pezizomycotina</taxon>
        <taxon>Leotiomycetes</taxon>
        <taxon>Helotiales</taxon>
        <taxon>Hyaloscyphaceae</taxon>
        <taxon>Hyaloscypha</taxon>
        <taxon>Hyaloscypha bicolor</taxon>
    </lineage>
</organism>
<proteinExistence type="predicted"/>
<dbReference type="Proteomes" id="UP000235371">
    <property type="component" value="Unassembled WGS sequence"/>
</dbReference>
<dbReference type="GeneID" id="36578357"/>
<sequence>MKKAVWTLESIGHIRQRSGLIVAGESEDMDGHEWAWMPWTWTWTWTWSREDGRKENARAPCQADWGENQSPARPLQTCTPRCHPIPGPGRDVPGASGMKQFVESSSIQGRLSGLSRGLADRILVWLTEREGCGRRVASTSTQWAADEDYCTLYGVQYCIGLPMAKALSASPSDTVRDPSLCARTRVGARTCVEALGCGHHESRRIAWITRSWAACKLLRTRRSRLDRQ</sequence>
<evidence type="ECO:0000313" key="1">
    <source>
        <dbReference type="EMBL" id="PMD55373.1"/>
    </source>
</evidence>
<evidence type="ECO:0000313" key="2">
    <source>
        <dbReference type="Proteomes" id="UP000235371"/>
    </source>
</evidence>
<dbReference type="RefSeq" id="XP_024732277.1">
    <property type="nucleotide sequence ID" value="XM_024870275.1"/>
</dbReference>
<accession>A0A2J6SXH5</accession>
<gene>
    <name evidence="1" type="ORF">K444DRAFT_104203</name>
</gene>
<reference evidence="1 2" key="1">
    <citation type="submission" date="2016-04" db="EMBL/GenBank/DDBJ databases">
        <title>A degradative enzymes factory behind the ericoid mycorrhizal symbiosis.</title>
        <authorList>
            <consortium name="DOE Joint Genome Institute"/>
            <person name="Martino E."/>
            <person name="Morin E."/>
            <person name="Grelet G."/>
            <person name="Kuo A."/>
            <person name="Kohler A."/>
            <person name="Daghino S."/>
            <person name="Barry K."/>
            <person name="Choi C."/>
            <person name="Cichocki N."/>
            <person name="Clum A."/>
            <person name="Copeland A."/>
            <person name="Hainaut M."/>
            <person name="Haridas S."/>
            <person name="Labutti K."/>
            <person name="Lindquist E."/>
            <person name="Lipzen A."/>
            <person name="Khouja H.-R."/>
            <person name="Murat C."/>
            <person name="Ohm R."/>
            <person name="Olson A."/>
            <person name="Spatafora J."/>
            <person name="Veneault-Fourrey C."/>
            <person name="Henrissat B."/>
            <person name="Grigoriev I."/>
            <person name="Martin F."/>
            <person name="Perotto S."/>
        </authorList>
    </citation>
    <scope>NUCLEOTIDE SEQUENCE [LARGE SCALE GENOMIC DNA]</scope>
    <source>
        <strain evidence="1 2">E</strain>
    </source>
</reference>
<dbReference type="EMBL" id="KZ613856">
    <property type="protein sequence ID" value="PMD55373.1"/>
    <property type="molecule type" value="Genomic_DNA"/>
</dbReference>